<comment type="caution">
    <text evidence="1">The sequence shown here is derived from an EMBL/GenBank/DDBJ whole genome shotgun (WGS) entry which is preliminary data.</text>
</comment>
<evidence type="ECO:0000313" key="1">
    <source>
        <dbReference type="EMBL" id="MFD1676822.1"/>
    </source>
</evidence>
<name>A0ABW4JPP8_9BACL</name>
<dbReference type="Pfam" id="PF05866">
    <property type="entry name" value="RusA"/>
    <property type="match status" value="1"/>
</dbReference>
<proteinExistence type="predicted"/>
<sequence length="143" mass="15862">MISFCTLRKAKSYNAGKKKLLRNYEQAIAADFQSTGQVGFGKSGNLYSRVYYFHREHQVADADNISKPILDALTGHAYADDKQVIFRSAASLNMEEGFVIDYTNLSSDLVADITNAVLQGKSIIYIEVGAFSNDFIQFGVNTQ</sequence>
<organism evidence="1 2">
    <name type="scientific">Alicyclobacillus fodiniaquatilis</name>
    <dbReference type="NCBI Taxonomy" id="1661150"/>
    <lineage>
        <taxon>Bacteria</taxon>
        <taxon>Bacillati</taxon>
        <taxon>Bacillota</taxon>
        <taxon>Bacilli</taxon>
        <taxon>Bacillales</taxon>
        <taxon>Alicyclobacillaceae</taxon>
        <taxon>Alicyclobacillus</taxon>
    </lineage>
</organism>
<keyword evidence="2" id="KW-1185">Reference proteome</keyword>
<dbReference type="SUPFAM" id="SSF103084">
    <property type="entry name" value="Holliday junction resolvase RusA"/>
    <property type="match status" value="1"/>
</dbReference>
<dbReference type="InterPro" id="IPR008822">
    <property type="entry name" value="Endonuclease_RusA-like"/>
</dbReference>
<evidence type="ECO:0000313" key="2">
    <source>
        <dbReference type="Proteomes" id="UP001597079"/>
    </source>
</evidence>
<dbReference type="Gene3D" id="3.30.1330.70">
    <property type="entry name" value="Holliday junction resolvase RusA"/>
    <property type="match status" value="1"/>
</dbReference>
<reference evidence="2" key="1">
    <citation type="journal article" date="2019" name="Int. J. Syst. Evol. Microbiol.">
        <title>The Global Catalogue of Microorganisms (GCM) 10K type strain sequencing project: providing services to taxonomists for standard genome sequencing and annotation.</title>
        <authorList>
            <consortium name="The Broad Institute Genomics Platform"/>
            <consortium name="The Broad Institute Genome Sequencing Center for Infectious Disease"/>
            <person name="Wu L."/>
            <person name="Ma J."/>
        </authorList>
    </citation>
    <scope>NUCLEOTIDE SEQUENCE [LARGE SCALE GENOMIC DNA]</scope>
    <source>
        <strain evidence="2">CGMCC 1.12286</strain>
    </source>
</reference>
<protein>
    <submittedName>
        <fullName evidence="1">RusA family crossover junction endodeoxyribonuclease</fullName>
    </submittedName>
</protein>
<dbReference type="EMBL" id="JBHUCX010000076">
    <property type="protein sequence ID" value="MFD1676822.1"/>
    <property type="molecule type" value="Genomic_DNA"/>
</dbReference>
<dbReference type="RefSeq" id="WP_377944732.1">
    <property type="nucleotide sequence ID" value="NZ_JBHUCX010000076.1"/>
</dbReference>
<gene>
    <name evidence="1" type="ORF">ACFSB2_19290</name>
</gene>
<accession>A0ABW4JPP8</accession>
<dbReference type="Proteomes" id="UP001597079">
    <property type="component" value="Unassembled WGS sequence"/>
</dbReference>
<dbReference type="InterPro" id="IPR036614">
    <property type="entry name" value="RusA-like_sf"/>
</dbReference>